<dbReference type="EMBL" id="JALLPJ020000789">
    <property type="protein sequence ID" value="KAL3782892.1"/>
    <property type="molecule type" value="Genomic_DNA"/>
</dbReference>
<feature type="compositionally biased region" description="Polar residues" evidence="1">
    <location>
        <begin position="87"/>
        <end position="107"/>
    </location>
</feature>
<comment type="caution">
    <text evidence="2">The sequence shown here is derived from an EMBL/GenBank/DDBJ whole genome shotgun (WGS) entry which is preliminary data.</text>
</comment>
<gene>
    <name evidence="2" type="ORF">ACHAWO_002479</name>
</gene>
<organism evidence="2 3">
    <name type="scientific">Cyclotella atomus</name>
    <dbReference type="NCBI Taxonomy" id="382360"/>
    <lineage>
        <taxon>Eukaryota</taxon>
        <taxon>Sar</taxon>
        <taxon>Stramenopiles</taxon>
        <taxon>Ochrophyta</taxon>
        <taxon>Bacillariophyta</taxon>
        <taxon>Coscinodiscophyceae</taxon>
        <taxon>Thalassiosirophycidae</taxon>
        <taxon>Stephanodiscales</taxon>
        <taxon>Stephanodiscaceae</taxon>
        <taxon>Cyclotella</taxon>
    </lineage>
</organism>
<evidence type="ECO:0000256" key="1">
    <source>
        <dbReference type="SAM" id="MobiDB-lite"/>
    </source>
</evidence>
<evidence type="ECO:0000313" key="3">
    <source>
        <dbReference type="Proteomes" id="UP001530400"/>
    </source>
</evidence>
<evidence type="ECO:0008006" key="4">
    <source>
        <dbReference type="Google" id="ProtNLM"/>
    </source>
</evidence>
<dbReference type="AlphaFoldDB" id="A0ABD3P4B2"/>
<feature type="region of interest" description="Disordered" evidence="1">
    <location>
        <begin position="65"/>
        <end position="142"/>
    </location>
</feature>
<feature type="compositionally biased region" description="Low complexity" evidence="1">
    <location>
        <begin position="71"/>
        <end position="86"/>
    </location>
</feature>
<accession>A0ABD3P4B2</accession>
<proteinExistence type="predicted"/>
<dbReference type="Proteomes" id="UP001530400">
    <property type="component" value="Unassembled WGS sequence"/>
</dbReference>
<reference evidence="2 3" key="1">
    <citation type="submission" date="2024-10" db="EMBL/GenBank/DDBJ databases">
        <title>Updated reference genomes for cyclostephanoid diatoms.</title>
        <authorList>
            <person name="Roberts W.R."/>
            <person name="Alverson A.J."/>
        </authorList>
    </citation>
    <scope>NUCLEOTIDE SEQUENCE [LARGE SCALE GENOMIC DNA]</scope>
    <source>
        <strain evidence="2 3">AJA010-31</strain>
    </source>
</reference>
<sequence>MSPSENRCITIHPEWYFNSPIGEDDNSFRAKVVEILHEHYPNVSPERISGMLQHESEKRIVKQLREETTSKQHSSSTSCSPPDQQPHGNNQTPNHGSDSNTVAATSTDNPNGDPPPNDNNKPPTASGDGMPDKDDLDEPTGYAGYVNQVTRDKKVARLFREHCHCSVDWVIGGRRNLRILKVQLNG</sequence>
<evidence type="ECO:0000313" key="2">
    <source>
        <dbReference type="EMBL" id="KAL3782892.1"/>
    </source>
</evidence>
<name>A0ABD3P4B2_9STRA</name>
<keyword evidence="3" id="KW-1185">Reference proteome</keyword>
<protein>
    <recommendedName>
        <fullName evidence="4">CUE domain-containing protein</fullName>
    </recommendedName>
</protein>